<keyword evidence="2" id="KW-1185">Reference proteome</keyword>
<dbReference type="AlphaFoldDB" id="A0A285JD55"/>
<name>A0A285JD55_9ACTN</name>
<dbReference type="InterPro" id="IPR050155">
    <property type="entry name" value="HAD-like_hydrolase_sf"/>
</dbReference>
<dbReference type="InterPro" id="IPR036412">
    <property type="entry name" value="HAD-like_sf"/>
</dbReference>
<dbReference type="GO" id="GO:0006281">
    <property type="term" value="P:DNA repair"/>
    <property type="evidence" value="ECO:0007669"/>
    <property type="project" value="TreeGrafter"/>
</dbReference>
<gene>
    <name evidence="1" type="ORF">SAMN05421748_11929</name>
</gene>
<evidence type="ECO:0000313" key="1">
    <source>
        <dbReference type="EMBL" id="SNY58192.1"/>
    </source>
</evidence>
<dbReference type="GO" id="GO:0008967">
    <property type="term" value="F:phosphoglycolate phosphatase activity"/>
    <property type="evidence" value="ECO:0007669"/>
    <property type="project" value="TreeGrafter"/>
</dbReference>
<evidence type="ECO:0000313" key="2">
    <source>
        <dbReference type="Proteomes" id="UP000219612"/>
    </source>
</evidence>
<dbReference type="InterPro" id="IPR023214">
    <property type="entry name" value="HAD_sf"/>
</dbReference>
<dbReference type="PANTHER" id="PTHR43434">
    <property type="entry name" value="PHOSPHOGLYCOLATE PHOSPHATASE"/>
    <property type="match status" value="1"/>
</dbReference>
<protein>
    <submittedName>
        <fullName evidence="1">Haloacid dehalogenase superfamily, subfamily IA, variant 3 with third motif having DD or ED</fullName>
    </submittedName>
</protein>
<accession>A0A285JD55</accession>
<reference evidence="1 2" key="1">
    <citation type="submission" date="2017-09" db="EMBL/GenBank/DDBJ databases">
        <authorList>
            <person name="Ehlers B."/>
            <person name="Leendertz F.H."/>
        </authorList>
    </citation>
    <scope>NUCLEOTIDE SEQUENCE [LARGE SCALE GENOMIC DNA]</scope>
    <source>
        <strain evidence="1 2">CGMCC 4.6857</strain>
    </source>
</reference>
<dbReference type="PANTHER" id="PTHR43434:SF1">
    <property type="entry name" value="PHOSPHOGLYCOLATE PHOSPHATASE"/>
    <property type="match status" value="1"/>
</dbReference>
<dbReference type="Gene3D" id="3.40.50.1000">
    <property type="entry name" value="HAD superfamily/HAD-like"/>
    <property type="match status" value="1"/>
</dbReference>
<sequence length="82" mass="8522">MRMKPNPEPILRATQLLGISPARSVLVGDSLSDIEGSRAAGVRSVGYANRPTKADPFRGAGADVVIDSMGQLAEALIANTDS</sequence>
<dbReference type="Proteomes" id="UP000219612">
    <property type="component" value="Unassembled WGS sequence"/>
</dbReference>
<dbReference type="SUPFAM" id="SSF56784">
    <property type="entry name" value="HAD-like"/>
    <property type="match status" value="1"/>
</dbReference>
<dbReference type="EMBL" id="OBDY01000019">
    <property type="protein sequence ID" value="SNY58192.1"/>
    <property type="molecule type" value="Genomic_DNA"/>
</dbReference>
<organism evidence="1 2">
    <name type="scientific">Paractinoplanes atraurantiacus</name>
    <dbReference type="NCBI Taxonomy" id="1036182"/>
    <lineage>
        <taxon>Bacteria</taxon>
        <taxon>Bacillati</taxon>
        <taxon>Actinomycetota</taxon>
        <taxon>Actinomycetes</taxon>
        <taxon>Micromonosporales</taxon>
        <taxon>Micromonosporaceae</taxon>
        <taxon>Paractinoplanes</taxon>
    </lineage>
</organism>
<dbReference type="Pfam" id="PF13242">
    <property type="entry name" value="Hydrolase_like"/>
    <property type="match status" value="1"/>
</dbReference>
<proteinExistence type="predicted"/>